<feature type="region of interest" description="Disordered" evidence="1">
    <location>
        <begin position="128"/>
        <end position="150"/>
    </location>
</feature>
<evidence type="ECO:0000313" key="3">
    <source>
        <dbReference type="EMBL" id="KZS63345.1"/>
    </source>
</evidence>
<feature type="transmembrane region" description="Helical" evidence="2">
    <location>
        <begin position="24"/>
        <end position="46"/>
    </location>
</feature>
<organism evidence="3 4">
    <name type="scientific">Mycobacterium ostraviense</name>
    <dbReference type="NCBI Taxonomy" id="2738409"/>
    <lineage>
        <taxon>Bacteria</taxon>
        <taxon>Bacillati</taxon>
        <taxon>Actinomycetota</taxon>
        <taxon>Actinomycetes</taxon>
        <taxon>Mycobacteriales</taxon>
        <taxon>Mycobacteriaceae</taxon>
        <taxon>Mycobacterium</taxon>
    </lineage>
</organism>
<dbReference type="EMBL" id="LWCI01000099">
    <property type="protein sequence ID" value="KZS63345.1"/>
    <property type="molecule type" value="Genomic_DNA"/>
</dbReference>
<dbReference type="Proteomes" id="UP000077342">
    <property type="component" value="Unassembled WGS sequence"/>
</dbReference>
<name>A0A164BCN4_9MYCO</name>
<evidence type="ECO:0000256" key="1">
    <source>
        <dbReference type="SAM" id="MobiDB-lite"/>
    </source>
</evidence>
<keyword evidence="2" id="KW-0472">Membrane</keyword>
<accession>A0A164BCN4</accession>
<reference evidence="4" key="1">
    <citation type="submission" date="2016-04" db="EMBL/GenBank/DDBJ databases">
        <authorList>
            <person name="Strapagiel D."/>
            <person name="Borowka P."/>
            <person name="Marciniak B."/>
            <person name="Bakula Z."/>
            <person name="Van Ingen J."/>
            <person name="Safianowska A."/>
            <person name="Dziadek J."/>
            <person name="Jagielski T."/>
        </authorList>
    </citation>
    <scope>NUCLEOTIDE SEQUENCE [LARGE SCALE GENOMIC DNA]</scope>
    <source>
        <strain evidence="4">1010001458</strain>
    </source>
</reference>
<protein>
    <submittedName>
        <fullName evidence="3">Uncharacterized protein</fullName>
    </submittedName>
</protein>
<gene>
    <name evidence="3" type="ORF">A4G28_11045</name>
</gene>
<evidence type="ECO:0000313" key="4">
    <source>
        <dbReference type="Proteomes" id="UP000077342"/>
    </source>
</evidence>
<sequence>MSAVAVLLIAVGIADGWRRLSRAVWPPLVTGPAVVVVACAALCGLWHARDIVPLGSAAPAAVAWELSCLRSERTGRHQRPALTVMVVALTVLIILSGLGSHAGGVAARWAHWVALPLGTVTPTRLLMVPPSTSGSTRRSRSRPRAPGWSAMTASTSATLTSVALANESSRWTAYSRLVVRRPMSKAVRAGLVTGIPSTVSISVGSTVSVCTVIPAGGRRLACASAAGAHFAPSKAAAELPATTARRRYHSHAACARWLAVSSMPDGT</sequence>
<feature type="transmembrane region" description="Helical" evidence="2">
    <location>
        <begin position="80"/>
        <end position="103"/>
    </location>
</feature>
<dbReference type="AlphaFoldDB" id="A0A164BCN4"/>
<keyword evidence="2" id="KW-0812">Transmembrane</keyword>
<proteinExistence type="predicted"/>
<keyword evidence="2" id="KW-1133">Transmembrane helix</keyword>
<keyword evidence="4" id="KW-1185">Reference proteome</keyword>
<evidence type="ECO:0000256" key="2">
    <source>
        <dbReference type="SAM" id="Phobius"/>
    </source>
</evidence>
<comment type="caution">
    <text evidence="3">The sequence shown here is derived from an EMBL/GenBank/DDBJ whole genome shotgun (WGS) entry which is preliminary data.</text>
</comment>